<feature type="compositionally biased region" description="Low complexity" evidence="1">
    <location>
        <begin position="8"/>
        <end position="31"/>
    </location>
</feature>
<reference evidence="2 3" key="1">
    <citation type="journal article" date="2016" name="Environ. Microbiol.">
        <title>New Methyloceanibacter diversity from North Sea sediments includes methanotroph containing solely the soluble methane monooxygenase.</title>
        <authorList>
            <person name="Vekeman B."/>
            <person name="Kerckhof F.M."/>
            <person name="Cremers G."/>
            <person name="de Vos P."/>
            <person name="Vandamme P."/>
            <person name="Boon N."/>
            <person name="Op den Camp H.J."/>
            <person name="Heylen K."/>
        </authorList>
    </citation>
    <scope>NUCLEOTIDE SEQUENCE [LARGE SCALE GENOMIC DNA]</scope>
    <source>
        <strain evidence="2 3">R-67177</strain>
    </source>
</reference>
<evidence type="ECO:0000313" key="2">
    <source>
        <dbReference type="EMBL" id="ODS02928.1"/>
    </source>
</evidence>
<dbReference type="Proteomes" id="UP000095042">
    <property type="component" value="Unassembled WGS sequence"/>
</dbReference>
<organism evidence="2 3">
    <name type="scientific">Methyloceanibacter marginalis</name>
    <dbReference type="NCBI Taxonomy" id="1774971"/>
    <lineage>
        <taxon>Bacteria</taxon>
        <taxon>Pseudomonadati</taxon>
        <taxon>Pseudomonadota</taxon>
        <taxon>Alphaproteobacteria</taxon>
        <taxon>Hyphomicrobiales</taxon>
        <taxon>Hyphomicrobiaceae</taxon>
        <taxon>Methyloceanibacter</taxon>
    </lineage>
</organism>
<proteinExistence type="predicted"/>
<evidence type="ECO:0000313" key="3">
    <source>
        <dbReference type="Proteomes" id="UP000095042"/>
    </source>
</evidence>
<sequence>MPQTGERAMTATKKATTKTAIKAKPATKSKASAAKQEAAKRMKAAIPESLPQRFANGERKALIRSVFDQHGEARADELARELSVMEARRKKWFRTWQAEAKQAAKAAAS</sequence>
<evidence type="ECO:0000256" key="1">
    <source>
        <dbReference type="SAM" id="MobiDB-lite"/>
    </source>
</evidence>
<protein>
    <submittedName>
        <fullName evidence="2">Uncharacterized protein</fullName>
    </submittedName>
</protein>
<accession>A0A1E3WAS5</accession>
<dbReference type="EMBL" id="LPWD01000196">
    <property type="protein sequence ID" value="ODS02928.1"/>
    <property type="molecule type" value="Genomic_DNA"/>
</dbReference>
<comment type="caution">
    <text evidence="2">The sequence shown here is derived from an EMBL/GenBank/DDBJ whole genome shotgun (WGS) entry which is preliminary data.</text>
</comment>
<feature type="region of interest" description="Disordered" evidence="1">
    <location>
        <begin position="1"/>
        <end position="31"/>
    </location>
</feature>
<gene>
    <name evidence="2" type="ORF">AUC71_12550</name>
</gene>
<name>A0A1E3WAS5_9HYPH</name>
<keyword evidence="3" id="KW-1185">Reference proteome</keyword>
<dbReference type="AlphaFoldDB" id="A0A1E3WAS5"/>